<dbReference type="AlphaFoldDB" id="A0A4Y2VCG3"/>
<reference evidence="1 2" key="1">
    <citation type="journal article" date="2019" name="Sci. Rep.">
        <title>Orb-weaving spider Araneus ventricosus genome elucidates the spidroin gene catalogue.</title>
        <authorList>
            <person name="Kono N."/>
            <person name="Nakamura H."/>
            <person name="Ohtoshi R."/>
            <person name="Moran D.A.P."/>
            <person name="Shinohara A."/>
            <person name="Yoshida Y."/>
            <person name="Fujiwara M."/>
            <person name="Mori M."/>
            <person name="Tomita M."/>
            <person name="Arakawa K."/>
        </authorList>
    </citation>
    <scope>NUCLEOTIDE SEQUENCE [LARGE SCALE GENOMIC DNA]</scope>
</reference>
<protein>
    <submittedName>
        <fullName evidence="1">Uncharacterized protein</fullName>
    </submittedName>
</protein>
<organism evidence="1 2">
    <name type="scientific">Araneus ventricosus</name>
    <name type="common">Orbweaver spider</name>
    <name type="synonym">Epeira ventricosa</name>
    <dbReference type="NCBI Taxonomy" id="182803"/>
    <lineage>
        <taxon>Eukaryota</taxon>
        <taxon>Metazoa</taxon>
        <taxon>Ecdysozoa</taxon>
        <taxon>Arthropoda</taxon>
        <taxon>Chelicerata</taxon>
        <taxon>Arachnida</taxon>
        <taxon>Araneae</taxon>
        <taxon>Araneomorphae</taxon>
        <taxon>Entelegynae</taxon>
        <taxon>Araneoidea</taxon>
        <taxon>Araneidae</taxon>
        <taxon>Araneus</taxon>
    </lineage>
</organism>
<name>A0A4Y2VCG3_ARAVE</name>
<comment type="caution">
    <text evidence="1">The sequence shown here is derived from an EMBL/GenBank/DDBJ whole genome shotgun (WGS) entry which is preliminary data.</text>
</comment>
<feature type="non-terminal residue" evidence="1">
    <location>
        <position position="126"/>
    </location>
</feature>
<dbReference type="EMBL" id="BGPR01045336">
    <property type="protein sequence ID" value="GBO22222.1"/>
    <property type="molecule type" value="Genomic_DNA"/>
</dbReference>
<proteinExistence type="predicted"/>
<accession>A0A4Y2VCG3</accession>
<dbReference type="Proteomes" id="UP000499080">
    <property type="component" value="Unassembled WGS sequence"/>
</dbReference>
<sequence length="126" mass="14272">MKTHTKPDGSARILSKALQSAFDSASSQKDPVICKESRKLSESATASLNHWPNTEKPIFPEPIPSDMSFWIEDSLLIEIRKTLRMVPNNEAEEWIKDNRLKALKDLLPYQHSFTDVLSSPFTTVSN</sequence>
<gene>
    <name evidence="1" type="ORF">AVEN_85146_1</name>
</gene>
<keyword evidence="2" id="KW-1185">Reference proteome</keyword>
<evidence type="ECO:0000313" key="2">
    <source>
        <dbReference type="Proteomes" id="UP000499080"/>
    </source>
</evidence>
<evidence type="ECO:0000313" key="1">
    <source>
        <dbReference type="EMBL" id="GBO22222.1"/>
    </source>
</evidence>